<feature type="transmembrane region" description="Helical" evidence="2">
    <location>
        <begin position="638"/>
        <end position="659"/>
    </location>
</feature>
<dbReference type="AlphaFoldDB" id="A0A0G4I202"/>
<keyword evidence="2" id="KW-0472">Membrane</keyword>
<feature type="compositionally biased region" description="Low complexity" evidence="1">
    <location>
        <begin position="382"/>
        <end position="391"/>
    </location>
</feature>
<name>A0A0G4I202_9ALVE</name>
<gene>
    <name evidence="3" type="ORF">Cvel_10279</name>
</gene>
<feature type="compositionally biased region" description="Low complexity" evidence="1">
    <location>
        <begin position="361"/>
        <end position="374"/>
    </location>
</feature>
<protein>
    <recommendedName>
        <fullName evidence="4">FG-GAP repeat-containing protein</fullName>
    </recommendedName>
</protein>
<accession>A0A0G4I202</accession>
<sequence>MDDSRRAGRQRKSRRGAKEVLQPGLEEAEVGPSSSVASVLDYADSKLGAEETPQRLGGVALDFNGDGIVDNALRVVSKGMRLLCILFGHSPERRLPSVGSSQRELTRSRGCFYSASNFFASNFVAVGDVDGDGSEDLYVGGRSPFVPGMLLLGGTRGLTEGREDFWVSAHQRDMSGQADVPFIGKGGWDAELGTVDVNGDGREELCSYRRKGGQLACVDLSIALPSLMGMEWGETGTFDWDRAVSCGKETDASRFVPVSLSGVPRETGRDLLEDPSALRRFAREPDSENSAFSAPVGEEENSWEARGDGWVRCASFSVDGEGEGRDGSFLLGEGTGNGKGNGKDGGEDGDGNPSPSPSPSPSQAGVASEAAASARGGGGSGSPPSSSSPGVEGFGDGEEEEEEEDSEAHSFDEWSPSGFQIRPESRFVSIWQTMAGLPAEQVKTFTGMQGQVRVLVRRDKEEAKQLEEYWGSSHKLTAMRSEGEAPPWRTELWASFLIPPLAWREQAPPAEKGEKVVPADGLPQASALGFTFLPFRCSAIATTALADGGDPLFAAPLMELQTYRGEERWVLEGARVMKERGIYEGRALSVTVWLWGTPSLCGDLLKWKDFVAQNPAPCSDVPCQRMNAHWYELKTWNAVRNLLCALIPICFFVLTFLFYRRMPSITDLDDTKTRRPQKHRRRSLKPPPGPSSPSRSRQRYRDPSLTAAEESAADGLLTEDDEYVSGAESTRSIPNGNSRQSIILQGLGMRDRNQSSQNLRQLGSRRMDSHPR</sequence>
<feature type="region of interest" description="Disordered" evidence="1">
    <location>
        <begin position="281"/>
        <end position="305"/>
    </location>
</feature>
<feature type="region of interest" description="Disordered" evidence="1">
    <location>
        <begin position="1"/>
        <end position="33"/>
    </location>
</feature>
<feature type="region of interest" description="Disordered" evidence="1">
    <location>
        <begin position="668"/>
        <end position="772"/>
    </location>
</feature>
<keyword evidence="2" id="KW-1133">Transmembrane helix</keyword>
<feature type="compositionally biased region" description="Polar residues" evidence="1">
    <location>
        <begin position="727"/>
        <end position="743"/>
    </location>
</feature>
<proteinExistence type="predicted"/>
<feature type="compositionally biased region" description="Basic residues" evidence="1">
    <location>
        <begin position="674"/>
        <end position="684"/>
    </location>
</feature>
<keyword evidence="2" id="KW-0812">Transmembrane</keyword>
<dbReference type="EMBL" id="CDMZ01004802">
    <property type="protein sequence ID" value="CEM50943.1"/>
    <property type="molecule type" value="Genomic_DNA"/>
</dbReference>
<reference evidence="3" key="1">
    <citation type="submission" date="2014-11" db="EMBL/GenBank/DDBJ databases">
        <authorList>
            <person name="Otto D Thomas"/>
            <person name="Naeem Raeece"/>
        </authorList>
    </citation>
    <scope>NUCLEOTIDE SEQUENCE</scope>
</reference>
<dbReference type="InterPro" id="IPR028994">
    <property type="entry name" value="Integrin_alpha_N"/>
</dbReference>
<evidence type="ECO:0000256" key="1">
    <source>
        <dbReference type="SAM" id="MobiDB-lite"/>
    </source>
</evidence>
<evidence type="ECO:0000256" key="2">
    <source>
        <dbReference type="SAM" id="Phobius"/>
    </source>
</evidence>
<feature type="compositionally biased region" description="Acidic residues" evidence="1">
    <location>
        <begin position="395"/>
        <end position="406"/>
    </location>
</feature>
<feature type="region of interest" description="Disordered" evidence="1">
    <location>
        <begin position="321"/>
        <end position="419"/>
    </location>
</feature>
<dbReference type="VEuPathDB" id="CryptoDB:Cvel_10279"/>
<evidence type="ECO:0008006" key="4">
    <source>
        <dbReference type="Google" id="ProtNLM"/>
    </source>
</evidence>
<organism evidence="3">
    <name type="scientific">Chromera velia CCMP2878</name>
    <dbReference type="NCBI Taxonomy" id="1169474"/>
    <lineage>
        <taxon>Eukaryota</taxon>
        <taxon>Sar</taxon>
        <taxon>Alveolata</taxon>
        <taxon>Colpodellida</taxon>
        <taxon>Chromeraceae</taxon>
        <taxon>Chromera</taxon>
    </lineage>
</organism>
<dbReference type="SUPFAM" id="SSF69318">
    <property type="entry name" value="Integrin alpha N-terminal domain"/>
    <property type="match status" value="1"/>
</dbReference>
<evidence type="ECO:0000313" key="3">
    <source>
        <dbReference type="EMBL" id="CEM50943.1"/>
    </source>
</evidence>